<evidence type="ECO:0000256" key="1">
    <source>
        <dbReference type="SAM" id="MobiDB-lite"/>
    </source>
</evidence>
<accession>A0A9N8PYI8</accession>
<gene>
    <name evidence="2" type="ORF">CINC_LOCUS2590</name>
</gene>
<dbReference type="Proteomes" id="UP001154114">
    <property type="component" value="Chromosome 13"/>
</dbReference>
<dbReference type="OrthoDB" id="10606589at2759"/>
<proteinExistence type="predicted"/>
<feature type="compositionally biased region" description="Low complexity" evidence="1">
    <location>
        <begin position="12"/>
        <end position="26"/>
    </location>
</feature>
<dbReference type="AlphaFoldDB" id="A0A9N8PYI8"/>
<name>A0A9N8PYI8_CHRIL</name>
<reference evidence="2" key="1">
    <citation type="submission" date="2021-12" db="EMBL/GenBank/DDBJ databases">
        <authorList>
            <person name="King R."/>
        </authorList>
    </citation>
    <scope>NUCLEOTIDE SEQUENCE</scope>
</reference>
<dbReference type="EMBL" id="LR824016">
    <property type="protein sequence ID" value="CAD0200908.1"/>
    <property type="molecule type" value="Genomic_DNA"/>
</dbReference>
<keyword evidence="3" id="KW-1185">Reference proteome</keyword>
<feature type="compositionally biased region" description="Gly residues" evidence="1">
    <location>
        <begin position="82"/>
        <end position="93"/>
    </location>
</feature>
<feature type="compositionally biased region" description="Basic residues" evidence="1">
    <location>
        <begin position="69"/>
        <end position="78"/>
    </location>
</feature>
<evidence type="ECO:0000313" key="2">
    <source>
        <dbReference type="EMBL" id="CAD0200908.1"/>
    </source>
</evidence>
<organism evidence="2 3">
    <name type="scientific">Chrysodeixis includens</name>
    <name type="common">Soybean looper</name>
    <name type="synonym">Pseudoplusia includens</name>
    <dbReference type="NCBI Taxonomy" id="689277"/>
    <lineage>
        <taxon>Eukaryota</taxon>
        <taxon>Metazoa</taxon>
        <taxon>Ecdysozoa</taxon>
        <taxon>Arthropoda</taxon>
        <taxon>Hexapoda</taxon>
        <taxon>Insecta</taxon>
        <taxon>Pterygota</taxon>
        <taxon>Neoptera</taxon>
        <taxon>Endopterygota</taxon>
        <taxon>Lepidoptera</taxon>
        <taxon>Glossata</taxon>
        <taxon>Ditrysia</taxon>
        <taxon>Noctuoidea</taxon>
        <taxon>Noctuidae</taxon>
        <taxon>Plusiinae</taxon>
        <taxon>Chrysodeixis</taxon>
    </lineage>
</organism>
<sequence>MFVTRDGDVLRSSRQARGRAAGSGVRPRCACAGLGAPPYMALTAAELHTALRQAANLIRVLGAFPERSKGRRRGRRVARSCAGGGGGGGGGGVASKNRPNTRRGYLRSTQFCEFTHAMSV</sequence>
<evidence type="ECO:0000313" key="3">
    <source>
        <dbReference type="Proteomes" id="UP001154114"/>
    </source>
</evidence>
<feature type="compositionally biased region" description="Basic and acidic residues" evidence="1">
    <location>
        <begin position="1"/>
        <end position="11"/>
    </location>
</feature>
<feature type="region of interest" description="Disordered" evidence="1">
    <location>
        <begin position="68"/>
        <end position="105"/>
    </location>
</feature>
<protein>
    <submittedName>
        <fullName evidence="2">Uncharacterized protein</fullName>
    </submittedName>
</protein>
<feature type="region of interest" description="Disordered" evidence="1">
    <location>
        <begin position="1"/>
        <end position="26"/>
    </location>
</feature>